<name>A0ABS1W0G9_9ACTN</name>
<protein>
    <recommendedName>
        <fullName evidence="4">Phosphodiester glycosidase domain-containing protein</fullName>
    </recommendedName>
</protein>
<evidence type="ECO:0000313" key="3">
    <source>
        <dbReference type="Proteomes" id="UP000598996"/>
    </source>
</evidence>
<evidence type="ECO:0000256" key="1">
    <source>
        <dbReference type="SAM" id="MobiDB-lite"/>
    </source>
</evidence>
<organism evidence="2 3">
    <name type="scientific">Paractinoplanes lichenicola</name>
    <dbReference type="NCBI Taxonomy" id="2802976"/>
    <lineage>
        <taxon>Bacteria</taxon>
        <taxon>Bacillati</taxon>
        <taxon>Actinomycetota</taxon>
        <taxon>Actinomycetes</taxon>
        <taxon>Micromonosporales</taxon>
        <taxon>Micromonosporaceae</taxon>
        <taxon>Paractinoplanes</taxon>
    </lineage>
</organism>
<keyword evidence="3" id="KW-1185">Reference proteome</keyword>
<evidence type="ECO:0000313" key="2">
    <source>
        <dbReference type="EMBL" id="MBL7260231.1"/>
    </source>
</evidence>
<reference evidence="2 3" key="1">
    <citation type="submission" date="2021-01" db="EMBL/GenBank/DDBJ databases">
        <title>Actinoplanes sp. nov. LDG1-01 isolated from lichen.</title>
        <authorList>
            <person name="Saeng-In P."/>
            <person name="Phongsopitanun W."/>
            <person name="Kanchanasin P."/>
            <person name="Yuki M."/>
            <person name="Kudo T."/>
            <person name="Ohkuma M."/>
            <person name="Tanasupawat S."/>
        </authorList>
    </citation>
    <scope>NUCLEOTIDE SEQUENCE [LARGE SCALE GENOMIC DNA]</scope>
    <source>
        <strain evidence="2 3">LDG1-01</strain>
    </source>
</reference>
<comment type="caution">
    <text evidence="2">The sequence shown here is derived from an EMBL/GenBank/DDBJ whole genome shotgun (WGS) entry which is preliminary data.</text>
</comment>
<dbReference type="Proteomes" id="UP000598996">
    <property type="component" value="Unassembled WGS sequence"/>
</dbReference>
<dbReference type="RefSeq" id="WP_202996941.1">
    <property type="nucleotide sequence ID" value="NZ_JAENHO010000013.1"/>
</dbReference>
<accession>A0ABS1W0G9</accession>
<sequence length="362" mass="38875">MTLTRRRRVTLVVLLVAVLLAVPGISYARALTAPGSATLGMRTVDWIRAHGGNPVINAIENWYYTRHQPSTGAPDPASLPQVTVTKKAPDSAPPPRLPTLPGVPALPGESVWTPGRTDANGRPLIYTSYLRPDPQHQSVVAGVAWMRAGGSTAHLVAGTVQPGGPAWAGNAAVPWQDVPQLVATFNSGFKMADIHGGFYLNGQYARPLLDNQASVVIDKQGRITVGAWNRDVALSADTVAVRQNLEMIVESGRPVAGLSRNPSGRWGSPKNQLQYTWRSGLGVDAHGNLIYVAGHHMNLQMLAAALTAAGAQRGMQLDIHDGMASFASWNSGTPAKLLPSMSRSAWRYTYPDQRDFIYLTAR</sequence>
<dbReference type="EMBL" id="JAENHO010000013">
    <property type="protein sequence ID" value="MBL7260231.1"/>
    <property type="molecule type" value="Genomic_DNA"/>
</dbReference>
<proteinExistence type="predicted"/>
<gene>
    <name evidence="2" type="ORF">JKJ07_38620</name>
</gene>
<feature type="region of interest" description="Disordered" evidence="1">
    <location>
        <begin position="71"/>
        <end position="117"/>
    </location>
</feature>
<evidence type="ECO:0008006" key="4">
    <source>
        <dbReference type="Google" id="ProtNLM"/>
    </source>
</evidence>